<evidence type="ECO:0000313" key="3">
    <source>
        <dbReference type="EMBL" id="MBB2194114.1"/>
    </source>
</evidence>
<keyword evidence="4" id="KW-1185">Reference proteome</keyword>
<dbReference type="GO" id="GO:0016740">
    <property type="term" value="F:transferase activity"/>
    <property type="evidence" value="ECO:0007669"/>
    <property type="project" value="UniProtKB-KW"/>
</dbReference>
<dbReference type="Pfam" id="PF13524">
    <property type="entry name" value="Glyco_trans_1_2"/>
    <property type="match status" value="1"/>
</dbReference>
<dbReference type="Proteomes" id="UP000561077">
    <property type="component" value="Unassembled WGS sequence"/>
</dbReference>
<accession>A0A7W4ILC4</accession>
<organism evidence="2 5">
    <name type="scientific">Gluconacetobacter dulcium</name>
    <dbReference type="NCBI Taxonomy" id="2729096"/>
    <lineage>
        <taxon>Bacteria</taxon>
        <taxon>Pseudomonadati</taxon>
        <taxon>Pseudomonadota</taxon>
        <taxon>Alphaproteobacteria</taxon>
        <taxon>Acetobacterales</taxon>
        <taxon>Acetobacteraceae</taxon>
        <taxon>Gluconacetobacter</taxon>
    </lineage>
</organism>
<evidence type="ECO:0000313" key="2">
    <source>
        <dbReference type="EMBL" id="MBB2164978.1"/>
    </source>
</evidence>
<evidence type="ECO:0000313" key="5">
    <source>
        <dbReference type="Proteomes" id="UP000561077"/>
    </source>
</evidence>
<dbReference type="EMBL" id="JABEQO010000012">
    <property type="protein sequence ID" value="MBB2164978.1"/>
    <property type="molecule type" value="Genomic_DNA"/>
</dbReference>
<reference evidence="4 5" key="1">
    <citation type="submission" date="2020-04" db="EMBL/GenBank/DDBJ databases">
        <title>Description of novel Gluconacetobacter.</title>
        <authorList>
            <person name="Sombolestani A."/>
        </authorList>
    </citation>
    <scope>NUCLEOTIDE SEQUENCE [LARGE SCALE GENOMIC DNA]</scope>
    <source>
        <strain evidence="3 4">LMG 1728</strain>
        <strain evidence="2 5">LMG 1731</strain>
    </source>
</reference>
<dbReference type="InterPro" id="IPR055259">
    <property type="entry name" value="YkvP/CgeB_Glyco_trans-like"/>
</dbReference>
<proteinExistence type="predicted"/>
<dbReference type="AlphaFoldDB" id="A0A7W4ILC4"/>
<name>A0A7W4ILC4_9PROT</name>
<evidence type="ECO:0000313" key="4">
    <source>
        <dbReference type="Proteomes" id="UP000540490"/>
    </source>
</evidence>
<feature type="domain" description="Spore protein YkvP/CgeB glycosyl transferase-like" evidence="1">
    <location>
        <begin position="211"/>
        <end position="351"/>
    </location>
</feature>
<dbReference type="EMBL" id="JABEQN010000012">
    <property type="protein sequence ID" value="MBB2194114.1"/>
    <property type="molecule type" value="Genomic_DNA"/>
</dbReference>
<sequence length="1003" mass="112911">MKKIIILTLRPSRMSSEDQHNSRTLAIVLTWVDIKNAEYEVVQRIRRAARNIGVETIIVDNDGYKVWSSTEGKTGSNVRITQEDCDFVISLHFESPKLYDIFSYATLWNPPDFFVGPGYVRTTCSLASHDAALSCHSTTADDHARNIFAGFGRPLEETLPTLFHSVPDFHFEPSVSETSRLFYVGINWERITGERGRHHDLLALLDAEDLIDIYGPKVFLNAEPWRGFKCYRDEIPFDGESVVKRVHSSGICLALSSKSHQQSGIMSNRLFEGLAAGAVIIANPNPFIDRYFADCVYIIDDTQAPKALADQVRDLVLAIRKDPASARARALTAQRRFREMFTLERCLTDIIAQHDKRIAQLHERNSIPDQEITVLVEYTGLEFSLLMGMINLVSQQKRCQIDLIIVCDKRLEERFTPDFRRKKLYFFRSVRIYSDNLSSAGEQFDIEPQRRNRTGPLMLRALSDIQTPFFCFIHPDDLWFHDHVVSLAEVLEASPESSFACSGKIVEDMQIDEIAKRHLEELRFDRLADIVHCALPREIGRFLYRTSLLDNMSKPLVSLLDSFHSRYLNVEALLRGSLAQTCRATYVHLRWQMEHIDLVFPEVEQASFVLDAYRGNERWIERSAELRLATEATNSLALTKMPKEIGFIYDLSHNSEGLSLLKGGFSSPENSGVWIDGRYARLEFLMDEPVGGHDLYLLANGRVSRDGVLQTVSVMINGRSCGTHTVGSVPRDMWFPIPDTVNPVARRISVSVTLHHAEQVMNETGDVVLDPRHLGLFIIAVGIVPHEDAPEDQIQLPTQLERAATSEGFSEHALRKGPAEIGVLHELSINSDGLVFLRGGFSFPENDFVWMNGRYARMEFLVDEPVGGCDLYLLACGRASRDGASQSISVAVNGLRCGNQMVGEALQDLRFPIPRSLSSKARRISVSLTLHHAEQVMNEAGETLDHRHLGLYVAAVGILPCEDLVAIDEATAMPDTDDAFSDSVETSLHSHKFVKPVVNLLDE</sequence>
<gene>
    <name evidence="3" type="ORF">HLH25_10770</name>
    <name evidence="2" type="ORF">HLH26_10585</name>
</gene>
<keyword evidence="2" id="KW-0808">Transferase</keyword>
<protein>
    <submittedName>
        <fullName evidence="2">Glycosyltransferase family 1 protein</fullName>
    </submittedName>
</protein>
<evidence type="ECO:0000259" key="1">
    <source>
        <dbReference type="Pfam" id="PF13524"/>
    </source>
</evidence>
<dbReference type="Proteomes" id="UP000540490">
    <property type="component" value="Unassembled WGS sequence"/>
</dbReference>
<comment type="caution">
    <text evidence="2">The sequence shown here is derived from an EMBL/GenBank/DDBJ whole genome shotgun (WGS) entry which is preliminary data.</text>
</comment>
<dbReference type="RefSeq" id="WP_182974070.1">
    <property type="nucleotide sequence ID" value="NZ_JABEQN010000012.1"/>
</dbReference>